<sequence length="81" mass="9351">MFVNAIYYGISIPTGTGSLYEFDARNFDKVRGFDKAKTFARMMVSDPKYEKKWFHKKNNTLCEVGQLRFIDINAWSAVSNA</sequence>
<accession>A0AA36DTW9</accession>
<dbReference type="AlphaFoldDB" id="A0AA36DTW9"/>
<keyword evidence="2" id="KW-1185">Reference proteome</keyword>
<evidence type="ECO:0000313" key="1">
    <source>
        <dbReference type="EMBL" id="CAJ0592726.1"/>
    </source>
</evidence>
<gene>
    <name evidence="1" type="ORF">CYNAS_LOCUS4709</name>
</gene>
<dbReference type="EMBL" id="CATQJL010000112">
    <property type="protein sequence ID" value="CAJ0592726.1"/>
    <property type="molecule type" value="Genomic_DNA"/>
</dbReference>
<protein>
    <submittedName>
        <fullName evidence="1">Uncharacterized protein</fullName>
    </submittedName>
</protein>
<dbReference type="Proteomes" id="UP001176961">
    <property type="component" value="Unassembled WGS sequence"/>
</dbReference>
<organism evidence="1 2">
    <name type="scientific">Cylicocyclus nassatus</name>
    <name type="common">Nematode worm</name>
    <dbReference type="NCBI Taxonomy" id="53992"/>
    <lineage>
        <taxon>Eukaryota</taxon>
        <taxon>Metazoa</taxon>
        <taxon>Ecdysozoa</taxon>
        <taxon>Nematoda</taxon>
        <taxon>Chromadorea</taxon>
        <taxon>Rhabditida</taxon>
        <taxon>Rhabditina</taxon>
        <taxon>Rhabditomorpha</taxon>
        <taxon>Strongyloidea</taxon>
        <taxon>Strongylidae</taxon>
        <taxon>Cylicocyclus</taxon>
    </lineage>
</organism>
<proteinExistence type="predicted"/>
<name>A0AA36DTW9_CYLNA</name>
<evidence type="ECO:0000313" key="2">
    <source>
        <dbReference type="Proteomes" id="UP001176961"/>
    </source>
</evidence>
<reference evidence="1" key="1">
    <citation type="submission" date="2023-07" db="EMBL/GenBank/DDBJ databases">
        <authorList>
            <consortium name="CYATHOMIX"/>
        </authorList>
    </citation>
    <scope>NUCLEOTIDE SEQUENCE</scope>
    <source>
        <strain evidence="1">N/A</strain>
    </source>
</reference>
<comment type="caution">
    <text evidence="1">The sequence shown here is derived from an EMBL/GenBank/DDBJ whole genome shotgun (WGS) entry which is preliminary data.</text>
</comment>